<dbReference type="EMBL" id="AYRZ02000005">
    <property type="protein sequence ID" value="PHT81591.1"/>
    <property type="molecule type" value="Genomic_DNA"/>
</dbReference>
<protein>
    <recommendedName>
        <fullName evidence="3">Terpene synthase metal-binding domain-containing protein</fullName>
    </recommendedName>
</protein>
<dbReference type="InterPro" id="IPR008949">
    <property type="entry name" value="Isoprenoid_synthase_dom_sf"/>
</dbReference>
<dbReference type="Proteomes" id="UP000222542">
    <property type="component" value="Unassembled WGS sequence"/>
</dbReference>
<dbReference type="SUPFAM" id="SSF48576">
    <property type="entry name" value="Terpenoid synthases"/>
    <property type="match status" value="1"/>
</dbReference>
<evidence type="ECO:0000313" key="1">
    <source>
        <dbReference type="EMBL" id="PHT81591.1"/>
    </source>
</evidence>
<sequence>MTKFQEIGKTRWKDINEGMLRFTPKSMEFLSCIHNLAQLVDVTYKHNEDEHTHPEKVLKPHIIDMVVDLIKI</sequence>
<accession>A0A2G2ZI44</accession>
<dbReference type="Gramene" id="PHT81591">
    <property type="protein sequence ID" value="PHT81591"/>
    <property type="gene ID" value="T459_14606"/>
</dbReference>
<keyword evidence="2" id="KW-1185">Reference proteome</keyword>
<proteinExistence type="predicted"/>
<dbReference type="OMA" id="DEHTHPE"/>
<evidence type="ECO:0008006" key="3">
    <source>
        <dbReference type="Google" id="ProtNLM"/>
    </source>
</evidence>
<comment type="caution">
    <text evidence="1">The sequence shown here is derived from an EMBL/GenBank/DDBJ whole genome shotgun (WGS) entry which is preliminary data.</text>
</comment>
<gene>
    <name evidence="1" type="ORF">T459_14606</name>
</gene>
<reference evidence="1 2" key="2">
    <citation type="journal article" date="2017" name="Genome Biol.">
        <title>New reference genome sequences of hot pepper reveal the massive evolution of plant disease-resistance genes by retroduplication.</title>
        <authorList>
            <person name="Kim S."/>
            <person name="Park J."/>
            <person name="Yeom S.I."/>
            <person name="Kim Y.M."/>
            <person name="Seo E."/>
            <person name="Kim K.T."/>
            <person name="Kim M.S."/>
            <person name="Lee J.M."/>
            <person name="Cheong K."/>
            <person name="Shin H.S."/>
            <person name="Kim S.B."/>
            <person name="Han K."/>
            <person name="Lee J."/>
            <person name="Park M."/>
            <person name="Lee H.A."/>
            <person name="Lee H.Y."/>
            <person name="Lee Y."/>
            <person name="Oh S."/>
            <person name="Lee J.H."/>
            <person name="Choi E."/>
            <person name="Choi E."/>
            <person name="Lee S.E."/>
            <person name="Jeon J."/>
            <person name="Kim H."/>
            <person name="Choi G."/>
            <person name="Song H."/>
            <person name="Lee J."/>
            <person name="Lee S.C."/>
            <person name="Kwon J.K."/>
            <person name="Lee H.Y."/>
            <person name="Koo N."/>
            <person name="Hong Y."/>
            <person name="Kim R.W."/>
            <person name="Kang W.H."/>
            <person name="Huh J.H."/>
            <person name="Kang B.C."/>
            <person name="Yang T.J."/>
            <person name="Lee Y.H."/>
            <person name="Bennetzen J.L."/>
            <person name="Choi D."/>
        </authorList>
    </citation>
    <scope>NUCLEOTIDE SEQUENCE [LARGE SCALE GENOMIC DNA]</scope>
    <source>
        <strain evidence="2">cv. CM334</strain>
    </source>
</reference>
<dbReference type="AlphaFoldDB" id="A0A2G2ZI44"/>
<organism evidence="1 2">
    <name type="scientific">Capsicum annuum</name>
    <name type="common">Capsicum pepper</name>
    <dbReference type="NCBI Taxonomy" id="4072"/>
    <lineage>
        <taxon>Eukaryota</taxon>
        <taxon>Viridiplantae</taxon>
        <taxon>Streptophyta</taxon>
        <taxon>Embryophyta</taxon>
        <taxon>Tracheophyta</taxon>
        <taxon>Spermatophyta</taxon>
        <taxon>Magnoliopsida</taxon>
        <taxon>eudicotyledons</taxon>
        <taxon>Gunneridae</taxon>
        <taxon>Pentapetalae</taxon>
        <taxon>asterids</taxon>
        <taxon>lamiids</taxon>
        <taxon>Solanales</taxon>
        <taxon>Solanaceae</taxon>
        <taxon>Solanoideae</taxon>
        <taxon>Capsiceae</taxon>
        <taxon>Capsicum</taxon>
    </lineage>
</organism>
<name>A0A2G2ZI44_CAPAN</name>
<evidence type="ECO:0000313" key="2">
    <source>
        <dbReference type="Proteomes" id="UP000222542"/>
    </source>
</evidence>
<dbReference type="Gene3D" id="1.10.600.10">
    <property type="entry name" value="Farnesyl Diphosphate Synthase"/>
    <property type="match status" value="1"/>
</dbReference>
<reference evidence="1 2" key="1">
    <citation type="journal article" date="2014" name="Nat. Genet.">
        <title>Genome sequence of the hot pepper provides insights into the evolution of pungency in Capsicum species.</title>
        <authorList>
            <person name="Kim S."/>
            <person name="Park M."/>
            <person name="Yeom S.I."/>
            <person name="Kim Y.M."/>
            <person name="Lee J.M."/>
            <person name="Lee H.A."/>
            <person name="Seo E."/>
            <person name="Choi J."/>
            <person name="Cheong K."/>
            <person name="Kim K.T."/>
            <person name="Jung K."/>
            <person name="Lee G.W."/>
            <person name="Oh S.K."/>
            <person name="Bae C."/>
            <person name="Kim S.B."/>
            <person name="Lee H.Y."/>
            <person name="Kim S.Y."/>
            <person name="Kim M.S."/>
            <person name="Kang B.C."/>
            <person name="Jo Y.D."/>
            <person name="Yang H.B."/>
            <person name="Jeong H.J."/>
            <person name="Kang W.H."/>
            <person name="Kwon J.K."/>
            <person name="Shin C."/>
            <person name="Lim J.Y."/>
            <person name="Park J.H."/>
            <person name="Huh J.H."/>
            <person name="Kim J.S."/>
            <person name="Kim B.D."/>
            <person name="Cohen O."/>
            <person name="Paran I."/>
            <person name="Suh M.C."/>
            <person name="Lee S.B."/>
            <person name="Kim Y.K."/>
            <person name="Shin Y."/>
            <person name="Noh S.J."/>
            <person name="Park J."/>
            <person name="Seo Y.S."/>
            <person name="Kwon S.Y."/>
            <person name="Kim H.A."/>
            <person name="Park J.M."/>
            <person name="Kim H.J."/>
            <person name="Choi S.B."/>
            <person name="Bosland P.W."/>
            <person name="Reeves G."/>
            <person name="Jo S.H."/>
            <person name="Lee B.W."/>
            <person name="Cho H.T."/>
            <person name="Choi H.S."/>
            <person name="Lee M.S."/>
            <person name="Yu Y."/>
            <person name="Do Choi Y."/>
            <person name="Park B.S."/>
            <person name="van Deynze A."/>
            <person name="Ashrafi H."/>
            <person name="Hill T."/>
            <person name="Kim W.T."/>
            <person name="Pai H.S."/>
            <person name="Ahn H.K."/>
            <person name="Yeam I."/>
            <person name="Giovannoni J.J."/>
            <person name="Rose J.K."/>
            <person name="Sorensen I."/>
            <person name="Lee S.J."/>
            <person name="Kim R.W."/>
            <person name="Choi I.Y."/>
            <person name="Choi B.S."/>
            <person name="Lim J.S."/>
            <person name="Lee Y.H."/>
            <person name="Choi D."/>
        </authorList>
    </citation>
    <scope>NUCLEOTIDE SEQUENCE [LARGE SCALE GENOMIC DNA]</scope>
    <source>
        <strain evidence="2">cv. CM334</strain>
    </source>
</reference>